<dbReference type="PANTHER" id="PTHR46599:SF3">
    <property type="entry name" value="PIGGYBAC TRANSPOSABLE ELEMENT-DERIVED PROTEIN 4"/>
    <property type="match status" value="1"/>
</dbReference>
<dbReference type="Pfam" id="PF13843">
    <property type="entry name" value="DDE_Tnp_1_7"/>
    <property type="match status" value="1"/>
</dbReference>
<feature type="domain" description="PiggyBac transposable element-derived protein" evidence="1">
    <location>
        <begin position="47"/>
        <end position="294"/>
    </location>
</feature>
<protein>
    <submittedName>
        <fullName evidence="2">PiggyBac transposable element-derived protein 4</fullName>
    </submittedName>
</protein>
<gene>
    <name evidence="2" type="primary">PGBD4_32</name>
    <name evidence="2" type="ORF">g.167063</name>
</gene>
<name>A0A2S2QZU7_9HEMI</name>
<evidence type="ECO:0000259" key="1">
    <source>
        <dbReference type="Pfam" id="PF13843"/>
    </source>
</evidence>
<dbReference type="EMBL" id="GGMS01013449">
    <property type="protein sequence ID" value="MBY82652.1"/>
    <property type="molecule type" value="Transcribed_RNA"/>
</dbReference>
<dbReference type="PANTHER" id="PTHR46599">
    <property type="entry name" value="PIGGYBAC TRANSPOSABLE ELEMENT-DERIVED PROTEIN 4"/>
    <property type="match status" value="1"/>
</dbReference>
<proteinExistence type="predicted"/>
<organism evidence="2">
    <name type="scientific">Sipha flava</name>
    <name type="common">yellow sugarcane aphid</name>
    <dbReference type="NCBI Taxonomy" id="143950"/>
    <lineage>
        <taxon>Eukaryota</taxon>
        <taxon>Metazoa</taxon>
        <taxon>Ecdysozoa</taxon>
        <taxon>Arthropoda</taxon>
        <taxon>Hexapoda</taxon>
        <taxon>Insecta</taxon>
        <taxon>Pterygota</taxon>
        <taxon>Neoptera</taxon>
        <taxon>Paraneoptera</taxon>
        <taxon>Hemiptera</taxon>
        <taxon>Sternorrhyncha</taxon>
        <taxon>Aphidomorpha</taxon>
        <taxon>Aphidoidea</taxon>
        <taxon>Aphididae</taxon>
        <taxon>Sipha</taxon>
    </lineage>
</organism>
<dbReference type="OrthoDB" id="6628858at2759"/>
<sequence length="294" mass="34668">MSTESNLEFTDTITTNNTWTTNETDLFNFTFVKQPGLLVSVPENGKPIDFFFMCFDEDFYELIARETNNYAESEFLRVGVAERSRISQWKPKDRDEIIAFISLVIHTGIIKLNRLNDYWKNHHLFNFTCFSNYMSRDRFLLLLRCFHFSQNPTDQSENIPTDRLFKIRPLINYFNTKMNNIYYPSKELSLDESIVLWRGRLIFRQYIQNKCHKYGVKLYMHTEPNSLIIKFAVYTGILDDQGGKGHAANIVLHLVSEKLNNGHSIYMDNFYNSIYLAEQLLQKKIYCTGTLRSN</sequence>
<reference evidence="2" key="1">
    <citation type="submission" date="2018-04" db="EMBL/GenBank/DDBJ databases">
        <title>Transcriptome assembly of Sipha flava.</title>
        <authorList>
            <person name="Scully E.D."/>
            <person name="Geib S.M."/>
            <person name="Palmer N.A."/>
            <person name="Koch K."/>
            <person name="Bradshaw J."/>
            <person name="Heng-Moss T."/>
            <person name="Sarath G."/>
        </authorList>
    </citation>
    <scope>NUCLEOTIDE SEQUENCE</scope>
</reference>
<dbReference type="AlphaFoldDB" id="A0A2S2QZU7"/>
<dbReference type="InterPro" id="IPR029526">
    <property type="entry name" value="PGBD"/>
</dbReference>
<evidence type="ECO:0000313" key="2">
    <source>
        <dbReference type="EMBL" id="MBY82652.1"/>
    </source>
</evidence>
<accession>A0A2S2QZU7</accession>